<comment type="subcellular location">
    <subcellularLocation>
        <location evidence="1">Nucleus</location>
    </subcellularLocation>
</comment>
<accession>A0A9N9IW43</accession>
<evidence type="ECO:0000256" key="4">
    <source>
        <dbReference type="ARBA" id="ARBA00022833"/>
    </source>
</evidence>
<evidence type="ECO:0000256" key="5">
    <source>
        <dbReference type="ARBA" id="ARBA00023242"/>
    </source>
</evidence>
<dbReference type="GO" id="GO:0005634">
    <property type="term" value="C:nucleus"/>
    <property type="evidence" value="ECO:0007669"/>
    <property type="project" value="UniProtKB-SubCell"/>
</dbReference>
<dbReference type="InterPro" id="IPR052035">
    <property type="entry name" value="ZnF_BED_domain_contain"/>
</dbReference>
<protein>
    <submittedName>
        <fullName evidence="6">13837_t:CDS:1</fullName>
    </submittedName>
</protein>
<organism evidence="6 7">
    <name type="scientific">Racocetra fulgida</name>
    <dbReference type="NCBI Taxonomy" id="60492"/>
    <lineage>
        <taxon>Eukaryota</taxon>
        <taxon>Fungi</taxon>
        <taxon>Fungi incertae sedis</taxon>
        <taxon>Mucoromycota</taxon>
        <taxon>Glomeromycotina</taxon>
        <taxon>Glomeromycetes</taxon>
        <taxon>Diversisporales</taxon>
        <taxon>Gigasporaceae</taxon>
        <taxon>Racocetra</taxon>
    </lineage>
</organism>
<reference evidence="6" key="1">
    <citation type="submission" date="2021-06" db="EMBL/GenBank/DDBJ databases">
        <authorList>
            <person name="Kallberg Y."/>
            <person name="Tangrot J."/>
            <person name="Rosling A."/>
        </authorList>
    </citation>
    <scope>NUCLEOTIDE SEQUENCE</scope>
    <source>
        <strain evidence="6">IN212</strain>
    </source>
</reference>
<keyword evidence="3" id="KW-0863">Zinc-finger</keyword>
<name>A0A9N9IW43_9GLOM</name>
<keyword evidence="2" id="KW-0479">Metal-binding</keyword>
<comment type="caution">
    <text evidence="6">The sequence shown here is derived from an EMBL/GenBank/DDBJ whole genome shotgun (WGS) entry which is preliminary data.</text>
</comment>
<feature type="non-terminal residue" evidence="6">
    <location>
        <position position="1"/>
    </location>
</feature>
<keyword evidence="5" id="KW-0539">Nucleus</keyword>
<proteinExistence type="predicted"/>
<dbReference type="OrthoDB" id="2432125at2759"/>
<dbReference type="PANTHER" id="PTHR46481:SF10">
    <property type="entry name" value="ZINC FINGER BED DOMAIN-CONTAINING PROTEIN 39"/>
    <property type="match status" value="1"/>
</dbReference>
<evidence type="ECO:0000256" key="3">
    <source>
        <dbReference type="ARBA" id="ARBA00022771"/>
    </source>
</evidence>
<feature type="non-terminal residue" evidence="6">
    <location>
        <position position="141"/>
    </location>
</feature>
<evidence type="ECO:0000256" key="1">
    <source>
        <dbReference type="ARBA" id="ARBA00004123"/>
    </source>
</evidence>
<dbReference type="Proteomes" id="UP000789396">
    <property type="component" value="Unassembled WGS sequence"/>
</dbReference>
<evidence type="ECO:0000313" key="6">
    <source>
        <dbReference type="EMBL" id="CAG8752424.1"/>
    </source>
</evidence>
<dbReference type="PANTHER" id="PTHR46481">
    <property type="entry name" value="ZINC FINGER BED DOMAIN-CONTAINING PROTEIN 4"/>
    <property type="match status" value="1"/>
</dbReference>
<evidence type="ECO:0000256" key="2">
    <source>
        <dbReference type="ARBA" id="ARBA00022723"/>
    </source>
</evidence>
<sequence>TISQHIGDEEYLSSNDNYLDDMIANDLSASDNIIDNEILPIEFIIEDNQSLNILESKKFQLFIASLDPNYKLLTNKFVKQMIYKAYNNSLDILIQKLNLAISCSLTCDLWTSYNRDGYLDITCHWIDNKFKLNEIVLGIYK</sequence>
<gene>
    <name evidence="6" type="ORF">RFULGI_LOCUS13702</name>
</gene>
<keyword evidence="7" id="KW-1185">Reference proteome</keyword>
<dbReference type="AlphaFoldDB" id="A0A9N9IW43"/>
<evidence type="ECO:0000313" key="7">
    <source>
        <dbReference type="Proteomes" id="UP000789396"/>
    </source>
</evidence>
<dbReference type="EMBL" id="CAJVPZ010036940">
    <property type="protein sequence ID" value="CAG8752424.1"/>
    <property type="molecule type" value="Genomic_DNA"/>
</dbReference>
<dbReference type="GO" id="GO:0008270">
    <property type="term" value="F:zinc ion binding"/>
    <property type="evidence" value="ECO:0007669"/>
    <property type="project" value="UniProtKB-KW"/>
</dbReference>
<keyword evidence="4" id="KW-0862">Zinc</keyword>